<dbReference type="InterPro" id="IPR036188">
    <property type="entry name" value="FAD/NAD-bd_sf"/>
</dbReference>
<dbReference type="InterPro" id="IPR011777">
    <property type="entry name" value="Geranylgeranyl_Rdtase_fam"/>
</dbReference>
<dbReference type="Gene3D" id="3.50.50.60">
    <property type="entry name" value="FAD/NAD(P)-binding domain"/>
    <property type="match status" value="1"/>
</dbReference>
<accession>A0A832ZF64</accession>
<dbReference type="NCBIfam" id="TIGR02032">
    <property type="entry name" value="GG-red-SF"/>
    <property type="match status" value="1"/>
</dbReference>
<dbReference type="Proteomes" id="UP000653692">
    <property type="component" value="Unassembled WGS sequence"/>
</dbReference>
<sequence length="371" mass="42128">MKYDIAIIGGGPVGNYLATLLARHYRVAVIESKSSFGEKACTGIIGAESYNGLNLPREAIINRLRGAVFYSKTQRFEIKRKEPQAYMVDRKILERRLAEKAVRRGAEYYLNTRFLGFRNGKAILQRFNERFEVNADFYVGADGVNSKVAQEIGAKTNAEFLSGYEVEIVGEFERLDFVELWINKELNDEFFFWIAPMNESLARVGTFGRFDALFRFIKARMLKETNVVEFKAGSVALGIRKPWIKGNVALVGDAALQIKPLTAGGIAYGMHCAYALACSLINGRPWEYEKLCKDIKREISFGLKARKLFKNLNQEQIEKLFEILSSKDAIEVIEDTAEFDKHAKTIKALIKHPKLLAKILKVTPMIIRYLL</sequence>
<evidence type="ECO:0000259" key="1">
    <source>
        <dbReference type="Pfam" id="PF01494"/>
    </source>
</evidence>
<dbReference type="SUPFAM" id="SSF51905">
    <property type="entry name" value="FAD/NAD(P)-binding domain"/>
    <property type="match status" value="1"/>
</dbReference>
<dbReference type="PANTHER" id="PTHR42685:SF18">
    <property type="entry name" value="DIGERANYLGERANYLGLYCEROPHOSPHOLIPID REDUCTASE"/>
    <property type="match status" value="1"/>
</dbReference>
<reference evidence="2" key="1">
    <citation type="journal article" date="2020" name="ISME J.">
        <title>Gammaproteobacteria mediating utilization of methyl-, sulfur- and petroleum organic compounds in deep ocean hydrothermal plumes.</title>
        <authorList>
            <person name="Zhou Z."/>
            <person name="Liu Y."/>
            <person name="Pan J."/>
            <person name="Cron B.R."/>
            <person name="Toner B.M."/>
            <person name="Anantharaman K."/>
            <person name="Breier J.A."/>
            <person name="Dick G.J."/>
            <person name="Li M."/>
        </authorList>
    </citation>
    <scope>NUCLEOTIDE SEQUENCE</scope>
    <source>
        <strain evidence="2">SZUA-1476</strain>
    </source>
</reference>
<dbReference type="EMBL" id="DQUR01000165">
    <property type="protein sequence ID" value="HIP89267.1"/>
    <property type="molecule type" value="Genomic_DNA"/>
</dbReference>
<feature type="domain" description="FAD-binding" evidence="1">
    <location>
        <begin position="3"/>
        <end position="183"/>
    </location>
</feature>
<evidence type="ECO:0000313" key="2">
    <source>
        <dbReference type="EMBL" id="HIP89267.1"/>
    </source>
</evidence>
<organism evidence="2 3">
    <name type="scientific">Thermococcus paralvinellae</name>
    <dbReference type="NCBI Taxonomy" id="582419"/>
    <lineage>
        <taxon>Archaea</taxon>
        <taxon>Methanobacteriati</taxon>
        <taxon>Methanobacteriota</taxon>
        <taxon>Thermococci</taxon>
        <taxon>Thermococcales</taxon>
        <taxon>Thermococcaceae</taxon>
        <taxon>Thermococcus</taxon>
    </lineage>
</organism>
<dbReference type="InterPro" id="IPR002938">
    <property type="entry name" value="FAD-bd"/>
</dbReference>
<dbReference type="AlphaFoldDB" id="A0A832ZF64"/>
<dbReference type="PANTHER" id="PTHR42685">
    <property type="entry name" value="GERANYLGERANYL DIPHOSPHATE REDUCTASE"/>
    <property type="match status" value="1"/>
</dbReference>
<comment type="caution">
    <text evidence="2">The sequence shown here is derived from an EMBL/GenBank/DDBJ whole genome shotgun (WGS) entry which is preliminary data.</text>
</comment>
<dbReference type="Pfam" id="PF01494">
    <property type="entry name" value="FAD_binding_3"/>
    <property type="match status" value="1"/>
</dbReference>
<gene>
    <name evidence="2" type="ORF">EYH24_04890</name>
</gene>
<proteinExistence type="predicted"/>
<dbReference type="PRINTS" id="PR00420">
    <property type="entry name" value="RNGMNOXGNASE"/>
</dbReference>
<dbReference type="InterPro" id="IPR050407">
    <property type="entry name" value="Geranylgeranyl_reductase"/>
</dbReference>
<dbReference type="GO" id="GO:0071949">
    <property type="term" value="F:FAD binding"/>
    <property type="evidence" value="ECO:0007669"/>
    <property type="project" value="InterPro"/>
</dbReference>
<evidence type="ECO:0000313" key="3">
    <source>
        <dbReference type="Proteomes" id="UP000653692"/>
    </source>
</evidence>
<name>A0A832ZF64_9EURY</name>
<protein>
    <submittedName>
        <fullName evidence="2">NAD(P)/FAD-dependent oxidoreductase</fullName>
    </submittedName>
</protein>
<dbReference type="GO" id="GO:0016628">
    <property type="term" value="F:oxidoreductase activity, acting on the CH-CH group of donors, NAD or NADP as acceptor"/>
    <property type="evidence" value="ECO:0007669"/>
    <property type="project" value="InterPro"/>
</dbReference>